<keyword evidence="4" id="KW-1185">Reference proteome</keyword>
<keyword evidence="2" id="KW-0560">Oxidoreductase</keyword>
<evidence type="ECO:0000313" key="4">
    <source>
        <dbReference type="Proteomes" id="UP001216139"/>
    </source>
</evidence>
<dbReference type="InterPro" id="IPR002347">
    <property type="entry name" value="SDR_fam"/>
</dbReference>
<evidence type="ECO:0000256" key="1">
    <source>
        <dbReference type="ARBA" id="ARBA00006484"/>
    </source>
</evidence>
<proteinExistence type="inferred from homology"/>
<comment type="similarity">
    <text evidence="1">Belongs to the short-chain dehydrogenases/reductases (SDR) family.</text>
</comment>
<dbReference type="PANTHER" id="PTHR43639:SF1">
    <property type="entry name" value="SHORT-CHAIN DEHYDROGENASE_REDUCTASE FAMILY PROTEIN"/>
    <property type="match status" value="1"/>
</dbReference>
<organism evidence="3 4">
    <name type="scientific">Mucilaginibacter jinjuensis</name>
    <dbReference type="NCBI Taxonomy" id="1176721"/>
    <lineage>
        <taxon>Bacteria</taxon>
        <taxon>Pseudomonadati</taxon>
        <taxon>Bacteroidota</taxon>
        <taxon>Sphingobacteriia</taxon>
        <taxon>Sphingobacteriales</taxon>
        <taxon>Sphingobacteriaceae</taxon>
        <taxon>Mucilaginibacter</taxon>
    </lineage>
</organism>
<protein>
    <submittedName>
        <fullName evidence="3">SDR family oxidoreductase</fullName>
    </submittedName>
</protein>
<dbReference type="PANTHER" id="PTHR43639">
    <property type="entry name" value="OXIDOREDUCTASE, SHORT-CHAIN DEHYDROGENASE/REDUCTASE FAMILY (AFU_ORTHOLOGUE AFUA_5G02870)"/>
    <property type="match status" value="1"/>
</dbReference>
<dbReference type="EMBL" id="CP117167">
    <property type="protein sequence ID" value="WCT13537.1"/>
    <property type="molecule type" value="Genomic_DNA"/>
</dbReference>
<name>A0ABY7TED9_9SPHI</name>
<dbReference type="Gene3D" id="3.40.50.720">
    <property type="entry name" value="NAD(P)-binding Rossmann-like Domain"/>
    <property type="match status" value="1"/>
</dbReference>
<accession>A0ABY7TED9</accession>
<dbReference type="InterPro" id="IPR036291">
    <property type="entry name" value="NAD(P)-bd_dom_sf"/>
</dbReference>
<dbReference type="Pfam" id="PF13561">
    <property type="entry name" value="adh_short_C2"/>
    <property type="match status" value="1"/>
</dbReference>
<dbReference type="PRINTS" id="PR00081">
    <property type="entry name" value="GDHRDH"/>
</dbReference>
<gene>
    <name evidence="3" type="ORF">PQO05_06255</name>
</gene>
<dbReference type="SUPFAM" id="SSF51735">
    <property type="entry name" value="NAD(P)-binding Rossmann-fold domains"/>
    <property type="match status" value="1"/>
</dbReference>
<evidence type="ECO:0000313" key="3">
    <source>
        <dbReference type="EMBL" id="WCT13537.1"/>
    </source>
</evidence>
<dbReference type="RefSeq" id="WP_273631847.1">
    <property type="nucleotide sequence ID" value="NZ_CP117167.1"/>
</dbReference>
<evidence type="ECO:0000256" key="2">
    <source>
        <dbReference type="ARBA" id="ARBA00023002"/>
    </source>
</evidence>
<reference evidence="3 4" key="1">
    <citation type="submission" date="2023-02" db="EMBL/GenBank/DDBJ databases">
        <title>Genome sequence of Mucilaginibacter jinjuensis strain KACC 16571.</title>
        <authorList>
            <person name="Kim S."/>
            <person name="Heo J."/>
            <person name="Kwon S.-W."/>
        </authorList>
    </citation>
    <scope>NUCLEOTIDE SEQUENCE [LARGE SCALE GENOMIC DNA]</scope>
    <source>
        <strain evidence="3 4">KACC 16571</strain>
    </source>
</reference>
<sequence length="254" mass="27022">MESKSKIALVTGGSRGLGKDMALRLAKKGLDVILTYHSKADDAQNVVAQVEQAGQKAAALQLNTGDLKSFDAFIGQLKEVLTNKFNTDHFDFLINNAGVGAIAPIKDVTEELFDELLNVHFKGVYFFTQKLIPVLNDGGGIINISSGLTRVSFPGSSPYACMKGAIEVFTRYLAKELGPRGIRANTIAPGAIATDFNGAHVRNSEDTQKAISSITALGRVGVAEDIGGVAAFLCTEDARWVNAQRIEASGGMFV</sequence>
<dbReference type="PRINTS" id="PR00080">
    <property type="entry name" value="SDRFAMILY"/>
</dbReference>
<dbReference type="Proteomes" id="UP001216139">
    <property type="component" value="Chromosome"/>
</dbReference>